<dbReference type="InterPro" id="IPR036259">
    <property type="entry name" value="MFS_trans_sf"/>
</dbReference>
<comment type="caution">
    <text evidence="7">The sequence shown here is derived from an EMBL/GenBank/DDBJ whole genome shotgun (WGS) entry which is preliminary data.</text>
</comment>
<evidence type="ECO:0000256" key="3">
    <source>
        <dbReference type="ARBA" id="ARBA00022692"/>
    </source>
</evidence>
<keyword evidence="8" id="KW-1185">Reference proteome</keyword>
<dbReference type="Proteomes" id="UP001221757">
    <property type="component" value="Unassembled WGS sequence"/>
</dbReference>
<evidence type="ECO:0000313" key="8">
    <source>
        <dbReference type="Proteomes" id="UP001221757"/>
    </source>
</evidence>
<keyword evidence="5 6" id="KW-0472">Membrane</keyword>
<dbReference type="PANTHER" id="PTHR23504">
    <property type="entry name" value="MAJOR FACILITATOR SUPERFAMILY DOMAIN-CONTAINING PROTEIN 10"/>
    <property type="match status" value="1"/>
</dbReference>
<feature type="transmembrane region" description="Helical" evidence="6">
    <location>
        <begin position="288"/>
        <end position="311"/>
    </location>
</feature>
<feature type="transmembrane region" description="Helical" evidence="6">
    <location>
        <begin position="317"/>
        <end position="344"/>
    </location>
</feature>
<dbReference type="GO" id="GO:0016020">
    <property type="term" value="C:membrane"/>
    <property type="evidence" value="ECO:0007669"/>
    <property type="project" value="UniProtKB-SubCell"/>
</dbReference>
<evidence type="ECO:0000313" key="7">
    <source>
        <dbReference type="EMBL" id="KAJ7690108.1"/>
    </source>
</evidence>
<accession>A0AAD7GE18</accession>
<dbReference type="EMBL" id="JARKIE010000067">
    <property type="protein sequence ID" value="KAJ7690108.1"/>
    <property type="molecule type" value="Genomic_DNA"/>
</dbReference>
<name>A0AAD7GE18_MYCRO</name>
<dbReference type="AlphaFoldDB" id="A0AAD7GE18"/>
<keyword evidence="3 6" id="KW-0812">Transmembrane</keyword>
<dbReference type="Gene3D" id="1.20.1250.20">
    <property type="entry name" value="MFS general substrate transporter like domains"/>
    <property type="match status" value="1"/>
</dbReference>
<dbReference type="PANTHER" id="PTHR23504:SF15">
    <property type="entry name" value="MAJOR FACILITATOR SUPERFAMILY (MFS) PROFILE DOMAIN-CONTAINING PROTEIN"/>
    <property type="match status" value="1"/>
</dbReference>
<keyword evidence="2" id="KW-0813">Transport</keyword>
<dbReference type="InterPro" id="IPR011701">
    <property type="entry name" value="MFS"/>
</dbReference>
<comment type="subcellular location">
    <subcellularLocation>
        <location evidence="1">Membrane</location>
        <topology evidence="1">Multi-pass membrane protein</topology>
    </subcellularLocation>
</comment>
<evidence type="ECO:0000256" key="2">
    <source>
        <dbReference type="ARBA" id="ARBA00022448"/>
    </source>
</evidence>
<gene>
    <name evidence="7" type="ORF">B0H17DRAFT_1290721</name>
</gene>
<protein>
    <recommendedName>
        <fullName evidence="9">MFS general substrate transporter</fullName>
    </recommendedName>
</protein>
<dbReference type="GO" id="GO:0022857">
    <property type="term" value="F:transmembrane transporter activity"/>
    <property type="evidence" value="ECO:0007669"/>
    <property type="project" value="InterPro"/>
</dbReference>
<reference evidence="7" key="1">
    <citation type="submission" date="2023-03" db="EMBL/GenBank/DDBJ databases">
        <title>Massive genome expansion in bonnet fungi (Mycena s.s.) driven by repeated elements and novel gene families across ecological guilds.</title>
        <authorList>
            <consortium name="Lawrence Berkeley National Laboratory"/>
            <person name="Harder C.B."/>
            <person name="Miyauchi S."/>
            <person name="Viragh M."/>
            <person name="Kuo A."/>
            <person name="Thoen E."/>
            <person name="Andreopoulos B."/>
            <person name="Lu D."/>
            <person name="Skrede I."/>
            <person name="Drula E."/>
            <person name="Henrissat B."/>
            <person name="Morin E."/>
            <person name="Kohler A."/>
            <person name="Barry K."/>
            <person name="LaButti K."/>
            <person name="Morin E."/>
            <person name="Salamov A."/>
            <person name="Lipzen A."/>
            <person name="Mereny Z."/>
            <person name="Hegedus B."/>
            <person name="Baldrian P."/>
            <person name="Stursova M."/>
            <person name="Weitz H."/>
            <person name="Taylor A."/>
            <person name="Grigoriev I.V."/>
            <person name="Nagy L.G."/>
            <person name="Martin F."/>
            <person name="Kauserud H."/>
        </authorList>
    </citation>
    <scope>NUCLEOTIDE SEQUENCE</scope>
    <source>
        <strain evidence="7">CBHHK067</strain>
    </source>
</reference>
<evidence type="ECO:0000256" key="6">
    <source>
        <dbReference type="SAM" id="Phobius"/>
    </source>
</evidence>
<feature type="transmembrane region" description="Helical" evidence="6">
    <location>
        <begin position="219"/>
        <end position="245"/>
    </location>
</feature>
<dbReference type="SUPFAM" id="SSF103473">
    <property type="entry name" value="MFS general substrate transporter"/>
    <property type="match status" value="1"/>
</dbReference>
<evidence type="ECO:0000256" key="4">
    <source>
        <dbReference type="ARBA" id="ARBA00022989"/>
    </source>
</evidence>
<feature type="transmembrane region" description="Helical" evidence="6">
    <location>
        <begin position="265"/>
        <end position="281"/>
    </location>
</feature>
<sequence>MPVDIVNEETTLLSTPGKAQARTPLPKLQLSVIMLIQICEPLASQSIYPYINQLVSELDITGGDEKKRFGIIVFSGRGSDRPPMESGVKSDWKEAYPHSWTLRSSCFDPLFRAVAYILDVGRQPLSMWAAKRKHRLVLFASQPLSLSSVPGVMKSAVGDLTDRTNRAEGFAYLPIVWSIGTVPWKYRSPRVLAEGGDAAVLRDDGPLRKCEGPLPLRELLIFPVIISVSNYVSLGFLCTTFSALLPLFLAMPIEIGGLNLSPPRSGSFYLLTVFFFAWMIRHIGEKRVFINGIIACIPVFTLLPIMSLIARRFGLNFVIWILIGCVLALGALMDAAFGAIFMFVTASAPKSSRGTANGLSQTSVALARAIGPAMSTSLFSLSVQHNLLGGLWFTSSTLCSLASL</sequence>
<proteinExistence type="predicted"/>
<evidence type="ECO:0000256" key="5">
    <source>
        <dbReference type="ARBA" id="ARBA00023136"/>
    </source>
</evidence>
<evidence type="ECO:0008006" key="9">
    <source>
        <dbReference type="Google" id="ProtNLM"/>
    </source>
</evidence>
<organism evidence="7 8">
    <name type="scientific">Mycena rosella</name>
    <name type="common">Pink bonnet</name>
    <name type="synonym">Agaricus rosellus</name>
    <dbReference type="NCBI Taxonomy" id="1033263"/>
    <lineage>
        <taxon>Eukaryota</taxon>
        <taxon>Fungi</taxon>
        <taxon>Dikarya</taxon>
        <taxon>Basidiomycota</taxon>
        <taxon>Agaricomycotina</taxon>
        <taxon>Agaricomycetes</taxon>
        <taxon>Agaricomycetidae</taxon>
        <taxon>Agaricales</taxon>
        <taxon>Marasmiineae</taxon>
        <taxon>Mycenaceae</taxon>
        <taxon>Mycena</taxon>
    </lineage>
</organism>
<evidence type="ECO:0000256" key="1">
    <source>
        <dbReference type="ARBA" id="ARBA00004141"/>
    </source>
</evidence>
<dbReference type="Pfam" id="PF07690">
    <property type="entry name" value="MFS_1"/>
    <property type="match status" value="1"/>
</dbReference>
<keyword evidence="4 6" id="KW-1133">Transmembrane helix</keyword>